<organism evidence="1">
    <name type="scientific">hydrothermal vent metagenome</name>
    <dbReference type="NCBI Taxonomy" id="652676"/>
    <lineage>
        <taxon>unclassified sequences</taxon>
        <taxon>metagenomes</taxon>
        <taxon>ecological metagenomes</taxon>
    </lineage>
</organism>
<reference evidence="1" key="1">
    <citation type="submission" date="2016-10" db="EMBL/GenBank/DDBJ databases">
        <authorList>
            <person name="de Groot N.N."/>
        </authorList>
    </citation>
    <scope>NUCLEOTIDE SEQUENCE</scope>
</reference>
<protein>
    <submittedName>
        <fullName evidence="1">Uncharacterized protein</fullName>
    </submittedName>
</protein>
<evidence type="ECO:0000313" key="1">
    <source>
        <dbReference type="EMBL" id="SFV50151.1"/>
    </source>
</evidence>
<gene>
    <name evidence="1" type="ORF">MNB_SM-7-1532</name>
</gene>
<name>A0A1W1B989_9ZZZZ</name>
<dbReference type="EMBL" id="FPHB01000010">
    <property type="protein sequence ID" value="SFV50151.1"/>
    <property type="molecule type" value="Genomic_DNA"/>
</dbReference>
<dbReference type="AlphaFoldDB" id="A0A1W1B989"/>
<proteinExistence type="predicted"/>
<accession>A0A1W1B989</accession>
<sequence>MKWIGIILLFALCLWGKDSDHTVLQKIITTDKIKNFKLV</sequence>